<keyword evidence="3 4" id="KW-0808">Transferase</keyword>
<evidence type="ECO:0000256" key="5">
    <source>
        <dbReference type="RuleBase" id="RU362057"/>
    </source>
</evidence>
<comment type="similarity">
    <text evidence="1 4">Belongs to the UDP-glycosyltransferase family.</text>
</comment>
<evidence type="ECO:0000313" key="8">
    <source>
        <dbReference type="Proteomes" id="UP001180020"/>
    </source>
</evidence>
<dbReference type="GO" id="GO:0080043">
    <property type="term" value="F:quercetin 3-O-glucosyltransferase activity"/>
    <property type="evidence" value="ECO:0007669"/>
    <property type="project" value="TreeGrafter"/>
</dbReference>
<keyword evidence="2 4" id="KW-0328">Glycosyltransferase</keyword>
<dbReference type="PANTHER" id="PTHR11926:SF986">
    <property type="entry name" value="UDP-GLYCOSYLTRANSFERASE 84A1"/>
    <property type="match status" value="1"/>
</dbReference>
<organism evidence="7 8">
    <name type="scientific">Acorus calamus</name>
    <name type="common">Sweet flag</name>
    <dbReference type="NCBI Taxonomy" id="4465"/>
    <lineage>
        <taxon>Eukaryota</taxon>
        <taxon>Viridiplantae</taxon>
        <taxon>Streptophyta</taxon>
        <taxon>Embryophyta</taxon>
        <taxon>Tracheophyta</taxon>
        <taxon>Spermatophyta</taxon>
        <taxon>Magnoliopsida</taxon>
        <taxon>Liliopsida</taxon>
        <taxon>Acoraceae</taxon>
        <taxon>Acorus</taxon>
    </lineage>
</organism>
<sequence>MGSQPQPLHVLIVSFAGQGHINPLLRLAKRIASKGLLVTFTSTQDIGRRIQTSIKQSPDQDVGEPIPVGLGHLRFQFFDDGWDDSDSRRYDILQYMPHLETVGRPALTDLIKNQAEMDRPVSCVINNPFMPWGLDVSDALKIPSAILWIQSCIVFSTYYHYHHSLCDFPTHDHPEREVTLPGLPSMSADDIPTFLLPTNPYTTLTDAILAQFKNLEKAEWVLMNTFEELEREAIQAVAKMAKVVTVGPLIDMVEEGEERARVRADLWKAAVECTEWLDAREARSVVYVSVGSIAVLGKEEMEEMARGLRGSGKPFLWVVRENNMGLLPEGFVEEAAEQGMVINWSPQDQVLAHPSTGCFLTHCGWNSTLETLAYGVPVIAFPQFGDQYPDAKFLVDVYKVGVRLWRGKSGLINRDDVEGCVREVLEGPKAEEIRENALKWKEIAGKAVASGGSSDKNLEAFIDGIQGFGGLGPTGGKGA</sequence>
<proteinExistence type="inferred from homology"/>
<dbReference type="PROSITE" id="PS00375">
    <property type="entry name" value="UDPGT"/>
    <property type="match status" value="1"/>
</dbReference>
<dbReference type="EMBL" id="JAUJYO010000005">
    <property type="protein sequence ID" value="KAK1316126.1"/>
    <property type="molecule type" value="Genomic_DNA"/>
</dbReference>
<evidence type="ECO:0000313" key="7">
    <source>
        <dbReference type="EMBL" id="KAK1316126.1"/>
    </source>
</evidence>
<dbReference type="AlphaFoldDB" id="A0AAV9ESL3"/>
<protein>
    <recommendedName>
        <fullName evidence="5">Glycosyltransferase</fullName>
        <ecNumber evidence="5">2.4.1.-</ecNumber>
    </recommendedName>
</protein>
<dbReference type="InterPro" id="IPR058980">
    <property type="entry name" value="Glyco_transf_N"/>
</dbReference>
<evidence type="ECO:0000256" key="4">
    <source>
        <dbReference type="RuleBase" id="RU003718"/>
    </source>
</evidence>
<dbReference type="InterPro" id="IPR035595">
    <property type="entry name" value="UDP_glycos_trans_CS"/>
</dbReference>
<name>A0AAV9ESL3_ACOCL</name>
<dbReference type="Pfam" id="PF00201">
    <property type="entry name" value="UDPGT"/>
    <property type="match status" value="1"/>
</dbReference>
<dbReference type="FunFam" id="3.40.50.2000:FF:000101">
    <property type="entry name" value="Glycosyltransferase"/>
    <property type="match status" value="1"/>
</dbReference>
<keyword evidence="8" id="KW-1185">Reference proteome</keyword>
<dbReference type="FunFam" id="3.40.50.2000:FF:000019">
    <property type="entry name" value="Glycosyltransferase"/>
    <property type="match status" value="1"/>
</dbReference>
<dbReference type="SUPFAM" id="SSF53756">
    <property type="entry name" value="UDP-Glycosyltransferase/glycogen phosphorylase"/>
    <property type="match status" value="1"/>
</dbReference>
<dbReference type="GO" id="GO:0080044">
    <property type="term" value="F:quercetin 7-O-glucosyltransferase activity"/>
    <property type="evidence" value="ECO:0007669"/>
    <property type="project" value="TreeGrafter"/>
</dbReference>
<evidence type="ECO:0000256" key="3">
    <source>
        <dbReference type="ARBA" id="ARBA00022679"/>
    </source>
</evidence>
<evidence type="ECO:0000259" key="6">
    <source>
        <dbReference type="Pfam" id="PF26168"/>
    </source>
</evidence>
<gene>
    <name evidence="7" type="primary">GT2</name>
    <name evidence="7" type="ORF">QJS10_CPA05g01240</name>
</gene>
<dbReference type="InterPro" id="IPR002213">
    <property type="entry name" value="UDP_glucos_trans"/>
</dbReference>
<evidence type="ECO:0000256" key="1">
    <source>
        <dbReference type="ARBA" id="ARBA00009995"/>
    </source>
</evidence>
<dbReference type="Pfam" id="PF26168">
    <property type="entry name" value="Glyco_transf_N"/>
    <property type="match status" value="1"/>
</dbReference>
<dbReference type="CDD" id="cd03784">
    <property type="entry name" value="GT1_Gtf-like"/>
    <property type="match status" value="1"/>
</dbReference>
<accession>A0AAV9ESL3</accession>
<reference evidence="7" key="1">
    <citation type="journal article" date="2023" name="Nat. Commun.">
        <title>Diploid and tetraploid genomes of Acorus and the evolution of monocots.</title>
        <authorList>
            <person name="Ma L."/>
            <person name="Liu K.W."/>
            <person name="Li Z."/>
            <person name="Hsiao Y.Y."/>
            <person name="Qi Y."/>
            <person name="Fu T."/>
            <person name="Tang G.D."/>
            <person name="Zhang D."/>
            <person name="Sun W.H."/>
            <person name="Liu D.K."/>
            <person name="Li Y."/>
            <person name="Chen G.Z."/>
            <person name="Liu X.D."/>
            <person name="Liao X.Y."/>
            <person name="Jiang Y.T."/>
            <person name="Yu X."/>
            <person name="Hao Y."/>
            <person name="Huang J."/>
            <person name="Zhao X.W."/>
            <person name="Ke S."/>
            <person name="Chen Y.Y."/>
            <person name="Wu W.L."/>
            <person name="Hsu J.L."/>
            <person name="Lin Y.F."/>
            <person name="Huang M.D."/>
            <person name="Li C.Y."/>
            <person name="Huang L."/>
            <person name="Wang Z.W."/>
            <person name="Zhao X."/>
            <person name="Zhong W.Y."/>
            <person name="Peng D.H."/>
            <person name="Ahmad S."/>
            <person name="Lan S."/>
            <person name="Zhang J.S."/>
            <person name="Tsai W.C."/>
            <person name="Van de Peer Y."/>
            <person name="Liu Z.J."/>
        </authorList>
    </citation>
    <scope>NUCLEOTIDE SEQUENCE</scope>
    <source>
        <strain evidence="7">CP</strain>
    </source>
</reference>
<reference evidence="7" key="2">
    <citation type="submission" date="2023-06" db="EMBL/GenBank/DDBJ databases">
        <authorList>
            <person name="Ma L."/>
            <person name="Liu K.-W."/>
            <person name="Li Z."/>
            <person name="Hsiao Y.-Y."/>
            <person name="Qi Y."/>
            <person name="Fu T."/>
            <person name="Tang G."/>
            <person name="Zhang D."/>
            <person name="Sun W.-H."/>
            <person name="Liu D.-K."/>
            <person name="Li Y."/>
            <person name="Chen G.-Z."/>
            <person name="Liu X.-D."/>
            <person name="Liao X.-Y."/>
            <person name="Jiang Y.-T."/>
            <person name="Yu X."/>
            <person name="Hao Y."/>
            <person name="Huang J."/>
            <person name="Zhao X.-W."/>
            <person name="Ke S."/>
            <person name="Chen Y.-Y."/>
            <person name="Wu W.-L."/>
            <person name="Hsu J.-L."/>
            <person name="Lin Y.-F."/>
            <person name="Huang M.-D."/>
            <person name="Li C.-Y."/>
            <person name="Huang L."/>
            <person name="Wang Z.-W."/>
            <person name="Zhao X."/>
            <person name="Zhong W.-Y."/>
            <person name="Peng D.-H."/>
            <person name="Ahmad S."/>
            <person name="Lan S."/>
            <person name="Zhang J.-S."/>
            <person name="Tsai W.-C."/>
            <person name="Van De Peer Y."/>
            <person name="Liu Z.-J."/>
        </authorList>
    </citation>
    <scope>NUCLEOTIDE SEQUENCE</scope>
    <source>
        <strain evidence="7">CP</strain>
        <tissue evidence="7">Leaves</tissue>
    </source>
</reference>
<dbReference type="EC" id="2.4.1.-" evidence="5"/>
<dbReference type="Proteomes" id="UP001180020">
    <property type="component" value="Unassembled WGS sequence"/>
</dbReference>
<feature type="domain" description="Glycosyltransferase N-terminal" evidence="6">
    <location>
        <begin position="9"/>
        <end position="249"/>
    </location>
</feature>
<evidence type="ECO:0000256" key="2">
    <source>
        <dbReference type="ARBA" id="ARBA00022676"/>
    </source>
</evidence>
<dbReference type="PANTHER" id="PTHR11926">
    <property type="entry name" value="GLUCOSYL/GLUCURONOSYL TRANSFERASES"/>
    <property type="match status" value="1"/>
</dbReference>
<comment type="caution">
    <text evidence="7">The sequence shown here is derived from an EMBL/GenBank/DDBJ whole genome shotgun (WGS) entry which is preliminary data.</text>
</comment>
<dbReference type="Gene3D" id="3.40.50.2000">
    <property type="entry name" value="Glycogen Phosphorylase B"/>
    <property type="match status" value="2"/>
</dbReference>